<evidence type="ECO:0000256" key="7">
    <source>
        <dbReference type="SAM" id="Phobius"/>
    </source>
</evidence>
<accession>A0AB37UDW6</accession>
<keyword evidence="5 7" id="KW-1133">Transmembrane helix</keyword>
<keyword evidence="6 7" id="KW-0472">Membrane</keyword>
<dbReference type="AlphaFoldDB" id="A0AB37UDW6"/>
<dbReference type="PANTHER" id="PTHR30106">
    <property type="entry name" value="INNER MEMBRANE PROTEIN YEIH-RELATED"/>
    <property type="match status" value="1"/>
</dbReference>
<feature type="transmembrane region" description="Helical" evidence="7">
    <location>
        <begin position="55"/>
        <end position="77"/>
    </location>
</feature>
<organism evidence="8 9">
    <name type="scientific">Chroococcidiopsis cubana SAG 39.79</name>
    <dbReference type="NCBI Taxonomy" id="388085"/>
    <lineage>
        <taxon>Bacteria</taxon>
        <taxon>Bacillati</taxon>
        <taxon>Cyanobacteriota</taxon>
        <taxon>Cyanophyceae</taxon>
        <taxon>Chroococcidiopsidales</taxon>
        <taxon>Chroococcidiopsidaceae</taxon>
        <taxon>Chroococcidiopsis</taxon>
    </lineage>
</organism>
<keyword evidence="3" id="KW-1003">Cell membrane</keyword>
<feature type="transmembrane region" description="Helical" evidence="7">
    <location>
        <begin position="175"/>
        <end position="197"/>
    </location>
</feature>
<feature type="transmembrane region" description="Helical" evidence="7">
    <location>
        <begin position="268"/>
        <end position="288"/>
    </location>
</feature>
<dbReference type="InterPro" id="IPR018383">
    <property type="entry name" value="UPF0324_pro"/>
</dbReference>
<feature type="transmembrane region" description="Helical" evidence="7">
    <location>
        <begin position="30"/>
        <end position="49"/>
    </location>
</feature>
<comment type="similarity">
    <text evidence="2">Belongs to the UPF0324 family.</text>
</comment>
<dbReference type="RefSeq" id="WP_106167438.1">
    <property type="nucleotide sequence ID" value="NZ_JAVKZF010000001.1"/>
</dbReference>
<evidence type="ECO:0000256" key="1">
    <source>
        <dbReference type="ARBA" id="ARBA00004651"/>
    </source>
</evidence>
<feature type="transmembrane region" description="Helical" evidence="7">
    <location>
        <begin position="112"/>
        <end position="132"/>
    </location>
</feature>
<keyword evidence="4 7" id="KW-0812">Transmembrane</keyword>
<protein>
    <submittedName>
        <fullName evidence="8">Membrane protein</fullName>
    </submittedName>
</protein>
<feature type="transmembrane region" description="Helical" evidence="7">
    <location>
        <begin position="89"/>
        <end position="106"/>
    </location>
</feature>
<name>A0AB37UDW6_9CYAN</name>
<evidence type="ECO:0000256" key="2">
    <source>
        <dbReference type="ARBA" id="ARBA00007977"/>
    </source>
</evidence>
<evidence type="ECO:0000313" key="9">
    <source>
        <dbReference type="Proteomes" id="UP000282574"/>
    </source>
</evidence>
<comment type="subcellular location">
    <subcellularLocation>
        <location evidence="1">Cell membrane</location>
        <topology evidence="1">Multi-pass membrane protein</topology>
    </subcellularLocation>
</comment>
<evidence type="ECO:0000256" key="6">
    <source>
        <dbReference type="ARBA" id="ARBA00023136"/>
    </source>
</evidence>
<proteinExistence type="inferred from homology"/>
<comment type="caution">
    <text evidence="8">The sequence shown here is derived from an EMBL/GenBank/DDBJ whole genome shotgun (WGS) entry which is preliminary data.</text>
</comment>
<dbReference type="Proteomes" id="UP000282574">
    <property type="component" value="Unassembled WGS sequence"/>
</dbReference>
<keyword evidence="9" id="KW-1185">Reference proteome</keyword>
<evidence type="ECO:0000256" key="3">
    <source>
        <dbReference type="ARBA" id="ARBA00022475"/>
    </source>
</evidence>
<gene>
    <name evidence="8" type="ORF">DSM107010_49330</name>
</gene>
<feature type="transmembrane region" description="Helical" evidence="7">
    <location>
        <begin position="330"/>
        <end position="352"/>
    </location>
</feature>
<evidence type="ECO:0000256" key="5">
    <source>
        <dbReference type="ARBA" id="ARBA00022989"/>
    </source>
</evidence>
<dbReference type="PANTHER" id="PTHR30106:SF2">
    <property type="entry name" value="UPF0324 INNER MEMBRANE PROTEIN YEIH"/>
    <property type="match status" value="1"/>
</dbReference>
<dbReference type="Pfam" id="PF03601">
    <property type="entry name" value="Cons_hypoth698"/>
    <property type="match status" value="1"/>
</dbReference>
<feature type="transmembrane region" description="Helical" evidence="7">
    <location>
        <begin position="144"/>
        <end position="163"/>
    </location>
</feature>
<evidence type="ECO:0000313" key="8">
    <source>
        <dbReference type="EMBL" id="RUT07983.1"/>
    </source>
</evidence>
<sequence>MRRKAETTLPKWSLVVEIARKRLERQIVRIAPGLLLALCIASVAFLLHLLPGLNILSPLILAILLGILLQNSVGVPIRCHPGIKFALKRLLRLAIALLGLQVSLSQLHQVGIIGFLGIAIVLVATFGFTCWLGRYLKVGKALTYLIAVGTSICGASAIVAMAATIDNSDEDTTYAVGIITLYGTLSMLLYPLVLPFLSLTPEAFGIWCGSSIHEVAQAIAAAFQFNSVSGELASIAKLSRVLWLAPIIPIASTLYARSQTASNANHPVCSVVPWFAVGFVALILLNSWGLFSTSLKTNVGQANLLLLSTAMAAMGLETRWRNMQKIGLKPLYLGALSWLFITVLSLGFATALY</sequence>
<feature type="transmembrane region" description="Helical" evidence="7">
    <location>
        <begin position="300"/>
        <end position="318"/>
    </location>
</feature>
<dbReference type="GO" id="GO:0005886">
    <property type="term" value="C:plasma membrane"/>
    <property type="evidence" value="ECO:0007669"/>
    <property type="project" value="UniProtKB-SubCell"/>
</dbReference>
<evidence type="ECO:0000256" key="4">
    <source>
        <dbReference type="ARBA" id="ARBA00022692"/>
    </source>
</evidence>
<dbReference type="EMBL" id="RSCK01000058">
    <property type="protein sequence ID" value="RUT07983.1"/>
    <property type="molecule type" value="Genomic_DNA"/>
</dbReference>
<reference evidence="8 9" key="1">
    <citation type="journal article" date="2019" name="Genome Biol. Evol.">
        <title>Day and night: Metabolic profiles and evolutionary relationships of six axenic non-marine cyanobacteria.</title>
        <authorList>
            <person name="Will S.E."/>
            <person name="Henke P."/>
            <person name="Boedeker C."/>
            <person name="Huang S."/>
            <person name="Brinkmann H."/>
            <person name="Rohde M."/>
            <person name="Jarek M."/>
            <person name="Friedl T."/>
            <person name="Seufert S."/>
            <person name="Schumacher M."/>
            <person name="Overmann J."/>
            <person name="Neumann-Schaal M."/>
            <person name="Petersen J."/>
        </authorList>
    </citation>
    <scope>NUCLEOTIDE SEQUENCE [LARGE SCALE GENOMIC DNA]</scope>
    <source>
        <strain evidence="8 9">SAG 39.79</strain>
    </source>
</reference>